<evidence type="ECO:0000256" key="1">
    <source>
        <dbReference type="ARBA" id="ARBA00022723"/>
    </source>
</evidence>
<dbReference type="CDD" id="cd06410">
    <property type="entry name" value="PB1_UP2"/>
    <property type="match status" value="1"/>
</dbReference>
<sequence>MKKGKQILICQSGGKLVTADDGSLSYKGGEAHAIGVDNEMPFDELKSEIADMWRYDPCFIVIKYFLPNNNKHLITVSSDKDVKRMLDFYEDSTTVDVYVFTADDIIVEVPDAPVSRSIVTTMLEPVTPVDPGSSDEFVIPLGEENCIDLEHPPNPEPLLIGDTQTEKPMEHGQFKHLRLWKNCITGIEQQFNSVNDLRDALRKYAIARGFTCKYKNNDCRRVSAKCKAEGCPWRVFASRLGTTKMFIIRKFNETHTCGAGTSTGGRPHASKKLLVSIMKDILRDSPTSKPLEIAEEIQQDFGIELQYSQAWRGMETARKELQGTFKDSYHHLPWFCEKIVETNPGSVATLITREDMSFHRLFIAFKASLTGFCNGCRPLIFLDTKTVKSNYNSELLTATSLDGNDGIFPVAFAIVDKVNADNWNWFIEQINTALAVSQPITFVADRKMGLSWSLSHVFKNSFQAYCLHYLTEDLKMELKGSHSQEVIHMVLACFFDAAYAATADTYRVCVENIKNISPEAYEWILKSEPRYWANALFEGSRYNNLTCNITKSFYDWVSDLPILPITEIIDGIRRRMMELIYTRRIDSGQWLDKLTPTIGNKLRVEIAKAQEVHVVESTVGTFKVSDDLGVISILNLDLWDCSCGMWQVTGIPCLHAVAAVEYSNGDIFDYCSKYFTTETFRLIYMDSINPLPTANMPVHKDSFPVKVHPPVVSPPPPSIPKRRRIRSRGVVKRPLHCSRCKGIGHNRATCPLMPT</sequence>
<dbReference type="Pfam" id="PF03108">
    <property type="entry name" value="DBD_Tnp_Mut"/>
    <property type="match status" value="1"/>
</dbReference>
<keyword evidence="2 4" id="KW-0863">Zinc-finger</keyword>
<protein>
    <recommendedName>
        <fullName evidence="5">SWIM-type domain-containing protein</fullName>
    </recommendedName>
</protein>
<gene>
    <name evidence="6" type="ORF">DCAR_0206432</name>
</gene>
<keyword evidence="7" id="KW-1185">Reference proteome</keyword>
<dbReference type="KEGG" id="dcr:108205705"/>
<evidence type="ECO:0000259" key="5">
    <source>
        <dbReference type="PROSITE" id="PS50966"/>
    </source>
</evidence>
<name>A0AAF1AL46_DAUCS</name>
<evidence type="ECO:0000256" key="2">
    <source>
        <dbReference type="ARBA" id="ARBA00022771"/>
    </source>
</evidence>
<dbReference type="Proteomes" id="UP000077755">
    <property type="component" value="Chromosome 2"/>
</dbReference>
<reference evidence="6" key="1">
    <citation type="journal article" date="2016" name="Nat. Genet.">
        <title>A high-quality carrot genome assembly provides new insights into carotenoid accumulation and asterid genome evolution.</title>
        <authorList>
            <person name="Iorizzo M."/>
            <person name="Ellison S."/>
            <person name="Senalik D."/>
            <person name="Zeng P."/>
            <person name="Satapoomin P."/>
            <person name="Huang J."/>
            <person name="Bowman M."/>
            <person name="Iovene M."/>
            <person name="Sanseverino W."/>
            <person name="Cavagnaro P."/>
            <person name="Yildiz M."/>
            <person name="Macko-Podgorni A."/>
            <person name="Moranska E."/>
            <person name="Grzebelus E."/>
            <person name="Grzebelus D."/>
            <person name="Ashrafi H."/>
            <person name="Zheng Z."/>
            <person name="Cheng S."/>
            <person name="Spooner D."/>
            <person name="Van Deynze A."/>
            <person name="Simon P."/>
        </authorList>
    </citation>
    <scope>NUCLEOTIDE SEQUENCE</scope>
    <source>
        <tissue evidence="6">Leaf</tissue>
    </source>
</reference>
<dbReference type="Pfam" id="PF10551">
    <property type="entry name" value="MULE"/>
    <property type="match status" value="1"/>
</dbReference>
<proteinExistence type="predicted"/>
<dbReference type="PANTHER" id="PTHR31973">
    <property type="entry name" value="POLYPROTEIN, PUTATIVE-RELATED"/>
    <property type="match status" value="1"/>
</dbReference>
<dbReference type="GO" id="GO:0008270">
    <property type="term" value="F:zinc ion binding"/>
    <property type="evidence" value="ECO:0007669"/>
    <property type="project" value="UniProtKB-KW"/>
</dbReference>
<dbReference type="PROSITE" id="PS50966">
    <property type="entry name" value="ZF_SWIM"/>
    <property type="match status" value="1"/>
</dbReference>
<dbReference type="InterPro" id="IPR007527">
    <property type="entry name" value="Znf_SWIM"/>
</dbReference>
<keyword evidence="1" id="KW-0479">Metal-binding</keyword>
<dbReference type="Pfam" id="PF04434">
    <property type="entry name" value="SWIM"/>
    <property type="match status" value="1"/>
</dbReference>
<reference evidence="6" key="2">
    <citation type="submission" date="2022-03" db="EMBL/GenBank/DDBJ databases">
        <title>Draft title - Genomic analysis of global carrot germplasm unveils the trajectory of domestication and the origin of high carotenoid orange carrot.</title>
        <authorList>
            <person name="Iorizzo M."/>
            <person name="Ellison S."/>
            <person name="Senalik D."/>
            <person name="Macko-Podgorni A."/>
            <person name="Grzebelus D."/>
            <person name="Bostan H."/>
            <person name="Rolling W."/>
            <person name="Curaba J."/>
            <person name="Simon P."/>
        </authorList>
    </citation>
    <scope>NUCLEOTIDE SEQUENCE</scope>
    <source>
        <tissue evidence="6">Leaf</tissue>
    </source>
</reference>
<keyword evidence="3" id="KW-0862">Zinc</keyword>
<feature type="domain" description="SWIM-type" evidence="5">
    <location>
        <begin position="622"/>
        <end position="664"/>
    </location>
</feature>
<evidence type="ECO:0000313" key="6">
    <source>
        <dbReference type="EMBL" id="WOG87209.1"/>
    </source>
</evidence>
<dbReference type="InterPro" id="IPR006564">
    <property type="entry name" value="Znf_PMZ"/>
</dbReference>
<dbReference type="AlphaFoldDB" id="A0AAF1AL46"/>
<organism evidence="6 7">
    <name type="scientific">Daucus carota subsp. sativus</name>
    <name type="common">Carrot</name>
    <dbReference type="NCBI Taxonomy" id="79200"/>
    <lineage>
        <taxon>Eukaryota</taxon>
        <taxon>Viridiplantae</taxon>
        <taxon>Streptophyta</taxon>
        <taxon>Embryophyta</taxon>
        <taxon>Tracheophyta</taxon>
        <taxon>Spermatophyta</taxon>
        <taxon>Magnoliopsida</taxon>
        <taxon>eudicotyledons</taxon>
        <taxon>Gunneridae</taxon>
        <taxon>Pentapetalae</taxon>
        <taxon>asterids</taxon>
        <taxon>campanulids</taxon>
        <taxon>Apiales</taxon>
        <taxon>Apiaceae</taxon>
        <taxon>Apioideae</taxon>
        <taxon>Scandiceae</taxon>
        <taxon>Daucinae</taxon>
        <taxon>Daucus</taxon>
        <taxon>Daucus sect. Daucus</taxon>
    </lineage>
</organism>
<dbReference type="EMBL" id="CP093344">
    <property type="protein sequence ID" value="WOG87209.1"/>
    <property type="molecule type" value="Genomic_DNA"/>
</dbReference>
<dbReference type="PANTHER" id="PTHR31973:SF182">
    <property type="entry name" value="SWIM-TYPE DOMAIN-CONTAINING PROTEIN"/>
    <property type="match status" value="1"/>
</dbReference>
<accession>A0AAF1AL46</accession>
<dbReference type="InterPro" id="IPR004332">
    <property type="entry name" value="Transposase_MuDR"/>
</dbReference>
<dbReference type="SUPFAM" id="SSF54277">
    <property type="entry name" value="CAD &amp; PB1 domains"/>
    <property type="match status" value="1"/>
</dbReference>
<dbReference type="SMART" id="SM00666">
    <property type="entry name" value="PB1"/>
    <property type="match status" value="1"/>
</dbReference>
<dbReference type="SMART" id="SM00575">
    <property type="entry name" value="ZnF_PMZ"/>
    <property type="match status" value="1"/>
</dbReference>
<evidence type="ECO:0000313" key="7">
    <source>
        <dbReference type="Proteomes" id="UP000077755"/>
    </source>
</evidence>
<dbReference type="Pfam" id="PF00564">
    <property type="entry name" value="PB1"/>
    <property type="match status" value="1"/>
</dbReference>
<evidence type="ECO:0000256" key="4">
    <source>
        <dbReference type="PROSITE-ProRule" id="PRU00325"/>
    </source>
</evidence>
<dbReference type="InterPro" id="IPR000270">
    <property type="entry name" value="PB1_dom"/>
</dbReference>
<dbReference type="InterPro" id="IPR018289">
    <property type="entry name" value="MULE_transposase_dom"/>
</dbReference>
<evidence type="ECO:0000256" key="3">
    <source>
        <dbReference type="ARBA" id="ARBA00022833"/>
    </source>
</evidence>